<dbReference type="RefSeq" id="WP_396676252.1">
    <property type="nucleotide sequence ID" value="NZ_JBIRPU010000001.1"/>
</dbReference>
<dbReference type="EMBL" id="JBIRPU010000001">
    <property type="protein sequence ID" value="MFI0791577.1"/>
    <property type="molecule type" value="Genomic_DNA"/>
</dbReference>
<sequence>MPRPSKYPEQFRRDAVDLVRSSGRSLREVGQELGVNHETLRNWVNAAKTTDAVGRGRGRGEEPVSADERDELRRLRKKVAELEVEKEILRKAAAYFAKEMGR</sequence>
<proteinExistence type="predicted"/>
<protein>
    <submittedName>
        <fullName evidence="2">Transposase</fullName>
    </submittedName>
</protein>
<organism evidence="2 3">
    <name type="scientific">Micromonospora rubida</name>
    <dbReference type="NCBI Taxonomy" id="2697657"/>
    <lineage>
        <taxon>Bacteria</taxon>
        <taxon>Bacillati</taxon>
        <taxon>Actinomycetota</taxon>
        <taxon>Actinomycetes</taxon>
        <taxon>Micromonosporales</taxon>
        <taxon>Micromonosporaceae</taxon>
        <taxon>Micromonospora</taxon>
    </lineage>
</organism>
<evidence type="ECO:0000313" key="2">
    <source>
        <dbReference type="EMBL" id="MFI0791577.1"/>
    </source>
</evidence>
<evidence type="ECO:0000313" key="3">
    <source>
        <dbReference type="Proteomes" id="UP001611075"/>
    </source>
</evidence>
<name>A0ABW7SFR8_9ACTN</name>
<gene>
    <name evidence="2" type="ORF">ACH4OY_02570</name>
</gene>
<accession>A0ABW7SFR8</accession>
<dbReference type="InterPro" id="IPR009057">
    <property type="entry name" value="Homeodomain-like_sf"/>
</dbReference>
<reference evidence="2 3" key="1">
    <citation type="submission" date="2024-10" db="EMBL/GenBank/DDBJ databases">
        <title>The Natural Products Discovery Center: Release of the First 8490 Sequenced Strains for Exploring Actinobacteria Biosynthetic Diversity.</title>
        <authorList>
            <person name="Kalkreuter E."/>
            <person name="Kautsar S.A."/>
            <person name="Yang D."/>
            <person name="Bader C.D."/>
            <person name="Teijaro C.N."/>
            <person name="Fluegel L."/>
            <person name="Davis C.M."/>
            <person name="Simpson J.R."/>
            <person name="Lauterbach L."/>
            <person name="Steele A.D."/>
            <person name="Gui C."/>
            <person name="Meng S."/>
            <person name="Li G."/>
            <person name="Viehrig K."/>
            <person name="Ye F."/>
            <person name="Su P."/>
            <person name="Kiefer A.F."/>
            <person name="Nichols A."/>
            <person name="Cepeda A.J."/>
            <person name="Yan W."/>
            <person name="Fan B."/>
            <person name="Jiang Y."/>
            <person name="Adhikari A."/>
            <person name="Zheng C.-J."/>
            <person name="Schuster L."/>
            <person name="Cowan T.M."/>
            <person name="Smanski M.J."/>
            <person name="Chevrette M.G."/>
            <person name="De Carvalho L.P.S."/>
            <person name="Shen B."/>
        </authorList>
    </citation>
    <scope>NUCLEOTIDE SEQUENCE [LARGE SCALE GENOMIC DNA]</scope>
    <source>
        <strain evidence="2 3">NPDC021253</strain>
    </source>
</reference>
<keyword evidence="3" id="KW-1185">Reference proteome</keyword>
<dbReference type="PANTHER" id="PTHR33215">
    <property type="entry name" value="PROTEIN DISTAL ANTENNA"/>
    <property type="match status" value="1"/>
</dbReference>
<dbReference type="InterPro" id="IPR002514">
    <property type="entry name" value="Transposase_8"/>
</dbReference>
<dbReference type="InterPro" id="IPR051839">
    <property type="entry name" value="RD_transcriptional_regulator"/>
</dbReference>
<dbReference type="SUPFAM" id="SSF46689">
    <property type="entry name" value="Homeodomain-like"/>
    <property type="match status" value="1"/>
</dbReference>
<keyword evidence="1" id="KW-0175">Coiled coil</keyword>
<dbReference type="Pfam" id="PF01527">
    <property type="entry name" value="HTH_Tnp_1"/>
    <property type="match status" value="1"/>
</dbReference>
<dbReference type="Proteomes" id="UP001611075">
    <property type="component" value="Unassembled WGS sequence"/>
</dbReference>
<dbReference type="Gene3D" id="1.10.10.60">
    <property type="entry name" value="Homeodomain-like"/>
    <property type="match status" value="1"/>
</dbReference>
<comment type="caution">
    <text evidence="2">The sequence shown here is derived from an EMBL/GenBank/DDBJ whole genome shotgun (WGS) entry which is preliminary data.</text>
</comment>
<evidence type="ECO:0000256" key="1">
    <source>
        <dbReference type="SAM" id="Coils"/>
    </source>
</evidence>
<dbReference type="PANTHER" id="PTHR33215:SF13">
    <property type="entry name" value="PROTEIN DISTAL ANTENNA"/>
    <property type="match status" value="1"/>
</dbReference>
<feature type="coiled-coil region" evidence="1">
    <location>
        <begin position="65"/>
        <end position="92"/>
    </location>
</feature>